<keyword evidence="5 9" id="KW-0812">Transmembrane</keyword>
<dbReference type="HOGENOM" id="CLU_164516_0_1_12"/>
<comment type="similarity">
    <text evidence="2 9">Belongs to the FliQ/MopD/SpaQ family.</text>
</comment>
<evidence type="ECO:0000256" key="7">
    <source>
        <dbReference type="ARBA" id="ARBA00023136"/>
    </source>
</evidence>
<dbReference type="eggNOG" id="COG1987">
    <property type="taxonomic scope" value="Bacteria"/>
</dbReference>
<dbReference type="GeneID" id="302998699"/>
<gene>
    <name evidence="9" type="primary">fliQ</name>
    <name evidence="10" type="ordered locus">Tresu_1539</name>
</gene>
<protein>
    <recommendedName>
        <fullName evidence="3 9">Flagellar biosynthetic protein FliQ</fullName>
    </recommendedName>
</protein>
<dbReference type="OrthoDB" id="9806440at2"/>
<dbReference type="GO" id="GO:0005886">
    <property type="term" value="C:plasma membrane"/>
    <property type="evidence" value="ECO:0007669"/>
    <property type="project" value="UniProtKB-SubCell"/>
</dbReference>
<dbReference type="InterPro" id="IPR006305">
    <property type="entry name" value="FliQ"/>
</dbReference>
<evidence type="ECO:0000256" key="2">
    <source>
        <dbReference type="ARBA" id="ARBA00006156"/>
    </source>
</evidence>
<dbReference type="PANTHER" id="PTHR34040">
    <property type="entry name" value="FLAGELLAR BIOSYNTHETIC PROTEIN FLIQ"/>
    <property type="match status" value="1"/>
</dbReference>
<keyword evidence="10" id="KW-0969">Cilium</keyword>
<dbReference type="Proteomes" id="UP000006852">
    <property type="component" value="Chromosome"/>
</dbReference>
<keyword evidence="10" id="KW-0966">Cell projection</keyword>
<feature type="transmembrane region" description="Helical" evidence="9">
    <location>
        <begin position="51"/>
        <end position="70"/>
    </location>
</feature>
<evidence type="ECO:0000256" key="5">
    <source>
        <dbReference type="ARBA" id="ARBA00022692"/>
    </source>
</evidence>
<organism evidence="10 11">
    <name type="scientific">Treponema succinifaciens (strain ATCC 33096 / DSM 2489 / 6091)</name>
    <dbReference type="NCBI Taxonomy" id="869209"/>
    <lineage>
        <taxon>Bacteria</taxon>
        <taxon>Pseudomonadati</taxon>
        <taxon>Spirochaetota</taxon>
        <taxon>Spirochaetia</taxon>
        <taxon>Spirochaetales</taxon>
        <taxon>Treponemataceae</taxon>
        <taxon>Treponema</taxon>
    </lineage>
</organism>
<accession>F2NSY7</accession>
<dbReference type="AlphaFoldDB" id="F2NSY7"/>
<dbReference type="NCBIfam" id="TIGR01402">
    <property type="entry name" value="fliQ"/>
    <property type="match status" value="1"/>
</dbReference>
<feature type="transmembrane region" description="Helical" evidence="9">
    <location>
        <begin position="12"/>
        <end position="39"/>
    </location>
</feature>
<dbReference type="STRING" id="869209.Tresu_1539"/>
<comment type="subcellular location">
    <subcellularLocation>
        <location evidence="1 9">Cell membrane</location>
        <topology evidence="1">Multi-pass membrane protein</topology>
    </subcellularLocation>
    <subcellularLocation>
        <location evidence="9">Bacterial flagellum basal body</location>
    </subcellularLocation>
</comment>
<evidence type="ECO:0000256" key="9">
    <source>
        <dbReference type="RuleBase" id="RU364090"/>
    </source>
</evidence>
<evidence type="ECO:0000256" key="4">
    <source>
        <dbReference type="ARBA" id="ARBA00022475"/>
    </source>
</evidence>
<keyword evidence="7 9" id="KW-0472">Membrane</keyword>
<keyword evidence="11" id="KW-1185">Reference proteome</keyword>
<keyword evidence="4 9" id="KW-1003">Cell membrane</keyword>
<dbReference type="GO" id="GO:0044780">
    <property type="term" value="P:bacterial-type flagellum assembly"/>
    <property type="evidence" value="ECO:0007669"/>
    <property type="project" value="InterPro"/>
</dbReference>
<proteinExistence type="inferred from homology"/>
<evidence type="ECO:0000256" key="1">
    <source>
        <dbReference type="ARBA" id="ARBA00004651"/>
    </source>
</evidence>
<comment type="function">
    <text evidence="9">Role in flagellar biosynthesis.</text>
</comment>
<dbReference type="PRINTS" id="PR00952">
    <property type="entry name" value="TYPE3IMQPROT"/>
</dbReference>
<evidence type="ECO:0000313" key="10">
    <source>
        <dbReference type="EMBL" id="AEB14439.1"/>
    </source>
</evidence>
<dbReference type="PANTHER" id="PTHR34040:SF2">
    <property type="entry name" value="FLAGELLAR BIOSYNTHETIC PROTEIN FLIQ"/>
    <property type="match status" value="1"/>
</dbReference>
<dbReference type="EMBL" id="CP002631">
    <property type="protein sequence ID" value="AEB14439.1"/>
    <property type="molecule type" value="Genomic_DNA"/>
</dbReference>
<dbReference type="RefSeq" id="WP_013701721.1">
    <property type="nucleotide sequence ID" value="NC_015385.1"/>
</dbReference>
<sequence length="89" mass="9686">MSLNLINNLVRGGILQVFLMCAPILGAALLVGLIVAIFQATTSIQEQTLTFLPKFLTILFVIALLGGFMFNSLAQYFRGILDLIPAMAR</sequence>
<dbReference type="KEGG" id="tsu:Tresu_1539"/>
<keyword evidence="8 9" id="KW-0975">Bacterial flagellum</keyword>
<evidence type="ECO:0000256" key="3">
    <source>
        <dbReference type="ARBA" id="ARBA00021718"/>
    </source>
</evidence>
<evidence type="ECO:0000256" key="6">
    <source>
        <dbReference type="ARBA" id="ARBA00022989"/>
    </source>
</evidence>
<dbReference type="GO" id="GO:0009425">
    <property type="term" value="C:bacterial-type flagellum basal body"/>
    <property type="evidence" value="ECO:0007669"/>
    <property type="project" value="UniProtKB-SubCell"/>
</dbReference>
<reference evidence="10 11" key="1">
    <citation type="journal article" date="2011" name="Stand. Genomic Sci.">
        <title>Complete genome sequence of Treponema succinifaciens type strain (6091).</title>
        <authorList>
            <person name="Han C."/>
            <person name="Gronow S."/>
            <person name="Teshima H."/>
            <person name="Lapidus A."/>
            <person name="Nolan M."/>
            <person name="Lucas S."/>
            <person name="Hammon N."/>
            <person name="Deshpande S."/>
            <person name="Cheng J.F."/>
            <person name="Zeytun A."/>
            <person name="Tapia R."/>
            <person name="Goodwin L."/>
            <person name="Pitluck S."/>
            <person name="Liolios K."/>
            <person name="Pagani I."/>
            <person name="Ivanova N."/>
            <person name="Mavromatis K."/>
            <person name="Mikhailova N."/>
            <person name="Huntemann M."/>
            <person name="Pati A."/>
            <person name="Chen A."/>
            <person name="Palaniappan K."/>
            <person name="Land M."/>
            <person name="Hauser L."/>
            <person name="Brambilla E.M."/>
            <person name="Rohde M."/>
            <person name="Goker M."/>
            <person name="Woyke T."/>
            <person name="Bristow J."/>
            <person name="Eisen J.A."/>
            <person name="Markowitz V."/>
            <person name="Hugenholtz P."/>
            <person name="Kyrpides N.C."/>
            <person name="Klenk H.P."/>
            <person name="Detter J.C."/>
        </authorList>
    </citation>
    <scope>NUCLEOTIDE SEQUENCE [LARGE SCALE GENOMIC DNA]</scope>
    <source>
        <strain evidence="11">ATCC 33096 / DSM 2489 / 6091</strain>
    </source>
</reference>
<dbReference type="Pfam" id="PF01313">
    <property type="entry name" value="Bac_export_3"/>
    <property type="match status" value="1"/>
</dbReference>
<dbReference type="InterPro" id="IPR002191">
    <property type="entry name" value="Bac_export_3"/>
</dbReference>
<evidence type="ECO:0000256" key="8">
    <source>
        <dbReference type="ARBA" id="ARBA00023143"/>
    </source>
</evidence>
<keyword evidence="10" id="KW-0282">Flagellum</keyword>
<evidence type="ECO:0000313" key="11">
    <source>
        <dbReference type="Proteomes" id="UP000006852"/>
    </source>
</evidence>
<dbReference type="GO" id="GO:0009306">
    <property type="term" value="P:protein secretion"/>
    <property type="evidence" value="ECO:0007669"/>
    <property type="project" value="InterPro"/>
</dbReference>
<keyword evidence="6 9" id="KW-1133">Transmembrane helix</keyword>
<reference evidence="11" key="2">
    <citation type="submission" date="2011-04" db="EMBL/GenBank/DDBJ databases">
        <title>The complete genome of chromosome of Treponema succinifaciens DSM 2489.</title>
        <authorList>
            <person name="Lucas S."/>
            <person name="Copeland A."/>
            <person name="Lapidus A."/>
            <person name="Bruce D."/>
            <person name="Goodwin L."/>
            <person name="Pitluck S."/>
            <person name="Peters L."/>
            <person name="Kyrpides N."/>
            <person name="Mavromatis K."/>
            <person name="Ivanova N."/>
            <person name="Ovchinnikova G."/>
            <person name="Teshima H."/>
            <person name="Detter J.C."/>
            <person name="Tapia R."/>
            <person name="Han C."/>
            <person name="Land M."/>
            <person name="Hauser L."/>
            <person name="Markowitz V."/>
            <person name="Cheng J.-F."/>
            <person name="Hugenholtz P."/>
            <person name="Woyke T."/>
            <person name="Wu D."/>
            <person name="Gronow S."/>
            <person name="Wellnitz S."/>
            <person name="Brambilla E."/>
            <person name="Klenk H.-P."/>
            <person name="Eisen J.A."/>
        </authorList>
    </citation>
    <scope>NUCLEOTIDE SEQUENCE [LARGE SCALE GENOMIC DNA]</scope>
    <source>
        <strain evidence="11">ATCC 33096 / DSM 2489 / 6091</strain>
    </source>
</reference>
<dbReference type="PIRSF" id="PIRSF004669">
    <property type="entry name" value="FliQ"/>
    <property type="match status" value="1"/>
</dbReference>
<name>F2NSY7_TRES6</name>